<accession>A0A814JB18</accession>
<dbReference type="Proteomes" id="UP000682733">
    <property type="component" value="Unassembled WGS sequence"/>
</dbReference>
<dbReference type="Proteomes" id="UP000677228">
    <property type="component" value="Unassembled WGS sequence"/>
</dbReference>
<evidence type="ECO:0000313" key="4">
    <source>
        <dbReference type="EMBL" id="CAF3598345.1"/>
    </source>
</evidence>
<dbReference type="OrthoDB" id="9998447at2759"/>
<dbReference type="AlphaFoldDB" id="A0A814JB18"/>
<dbReference type="EMBL" id="CAJNOQ010003864">
    <property type="protein sequence ID" value="CAF1033190.1"/>
    <property type="molecule type" value="Genomic_DNA"/>
</dbReference>
<dbReference type="Proteomes" id="UP000663829">
    <property type="component" value="Unassembled WGS sequence"/>
</dbReference>
<dbReference type="EMBL" id="CAJNOK010001485">
    <property type="protein sequence ID" value="CAF0814390.1"/>
    <property type="molecule type" value="Genomic_DNA"/>
</dbReference>
<dbReference type="EMBL" id="CAJOBA010001485">
    <property type="protein sequence ID" value="CAF3598345.1"/>
    <property type="molecule type" value="Genomic_DNA"/>
</dbReference>
<keyword evidence="1" id="KW-0175">Coiled coil</keyword>
<organism evidence="3 6">
    <name type="scientific">Didymodactylos carnosus</name>
    <dbReference type="NCBI Taxonomy" id="1234261"/>
    <lineage>
        <taxon>Eukaryota</taxon>
        <taxon>Metazoa</taxon>
        <taxon>Spiralia</taxon>
        <taxon>Gnathifera</taxon>
        <taxon>Rotifera</taxon>
        <taxon>Eurotatoria</taxon>
        <taxon>Bdelloidea</taxon>
        <taxon>Philodinida</taxon>
        <taxon>Philodinidae</taxon>
        <taxon>Didymodactylos</taxon>
    </lineage>
</organism>
<proteinExistence type="predicted"/>
<protein>
    <submittedName>
        <fullName evidence="3">Uncharacterized protein</fullName>
    </submittedName>
</protein>
<feature type="coiled-coil region" evidence="1">
    <location>
        <begin position="276"/>
        <end position="303"/>
    </location>
</feature>
<name>A0A814JB18_9BILA</name>
<dbReference type="Proteomes" id="UP000681722">
    <property type="component" value="Unassembled WGS sequence"/>
</dbReference>
<evidence type="ECO:0000313" key="5">
    <source>
        <dbReference type="EMBL" id="CAF3803927.1"/>
    </source>
</evidence>
<sequence>MIDTGTIAEIMNFRKLRTPARSHIRPPIIRVSTPKIQAFLPPTSLSSQSEHQQQLQQSPLFDQDENDITLCKLYSNLLLLGMEYNQEYYQKHWAYIGNLRQFSIDNLLQSQELVRLVTHFLIVSYELSLTRAQTGEKSYVSDYLRGIPYYFPPIGEKLTEYNRLVKNKFQQISTLNCGYPWPKIIPDPSCVHRFYLCLFYLSQLCLIKRLPKNSQIRFKEMNCLPASNQSINVGNNEKNGSITKDRLQRVSHLIKCDTSRNYQMFYKKIADDYEKRNKFFQLKEQLEQELEKLIYQYERANLYSQQFTQQQQQGSLIEKVSNSSSTSPLYSNFTELFSSTNISPFITTFEICQAAIVCLRERFHTYEENGKNSKLCAQIIEQISLTVKQIENIQNLLTHFEQQKQHLCSIVPTIDENITTNYVNDIVENGDTIGYSQINTSLITDHDLNQCGHEGRIQLANQLYQRPLNVVRNPSSTFSFLNDSSSLTCIESVTTTIQGAPRTYEEETMSSTSSDLSFRQLEALLLGPNRTKTTINDDSFIRLENQLNNEEENVDDEIDQHLTISPQSLSNDALTTSTTLNNSSSVENDMSLSRSSEEIIIVSVQDQYNNEKENIFTPPENIVQIPIEIKASKLISPILSSPLRARPELPKLLTQIESIDPY</sequence>
<gene>
    <name evidence="3" type="ORF">GPM918_LOCUS15385</name>
    <name evidence="2" type="ORF">OVA965_LOCUS5315</name>
    <name evidence="5" type="ORF">SRO942_LOCUS15385</name>
    <name evidence="4" type="ORF">TMI583_LOCUS5313</name>
</gene>
<reference evidence="3" key="1">
    <citation type="submission" date="2021-02" db="EMBL/GenBank/DDBJ databases">
        <authorList>
            <person name="Nowell W R."/>
        </authorList>
    </citation>
    <scope>NUCLEOTIDE SEQUENCE</scope>
</reference>
<evidence type="ECO:0000256" key="1">
    <source>
        <dbReference type="SAM" id="Coils"/>
    </source>
</evidence>
<evidence type="ECO:0000313" key="2">
    <source>
        <dbReference type="EMBL" id="CAF0814390.1"/>
    </source>
</evidence>
<evidence type="ECO:0000313" key="6">
    <source>
        <dbReference type="Proteomes" id="UP000663829"/>
    </source>
</evidence>
<evidence type="ECO:0000313" key="3">
    <source>
        <dbReference type="EMBL" id="CAF1033190.1"/>
    </source>
</evidence>
<comment type="caution">
    <text evidence="3">The sequence shown here is derived from an EMBL/GenBank/DDBJ whole genome shotgun (WGS) entry which is preliminary data.</text>
</comment>
<dbReference type="EMBL" id="CAJOBC010003864">
    <property type="protein sequence ID" value="CAF3803927.1"/>
    <property type="molecule type" value="Genomic_DNA"/>
</dbReference>
<keyword evidence="6" id="KW-1185">Reference proteome</keyword>